<keyword evidence="2" id="KW-1185">Reference proteome</keyword>
<name>A0A178HP53_9HYPH</name>
<gene>
    <name evidence="1" type="ORF">A3840_17545</name>
</gene>
<dbReference type="InterPro" id="IPR015797">
    <property type="entry name" value="NUDIX_hydrolase-like_dom_sf"/>
</dbReference>
<dbReference type="Gene3D" id="3.90.79.10">
    <property type="entry name" value="Nucleoside Triphosphate Pyrophosphohydrolase"/>
    <property type="match status" value="1"/>
</dbReference>
<reference evidence="1 2" key="1">
    <citation type="submission" date="2016-03" db="EMBL/GenBank/DDBJ databases">
        <title>Genome sequencing of Devosia sp. S37.</title>
        <authorList>
            <person name="Mohd Nor M."/>
        </authorList>
    </citation>
    <scope>NUCLEOTIDE SEQUENCE [LARGE SCALE GENOMIC DNA]</scope>
    <source>
        <strain evidence="1 2">S37</strain>
    </source>
</reference>
<comment type="caution">
    <text evidence="1">The sequence shown here is derived from an EMBL/GenBank/DDBJ whole genome shotgun (WGS) entry which is preliminary data.</text>
</comment>
<evidence type="ECO:0000313" key="1">
    <source>
        <dbReference type="EMBL" id="OAM73794.1"/>
    </source>
</evidence>
<evidence type="ECO:0008006" key="3">
    <source>
        <dbReference type="Google" id="ProtNLM"/>
    </source>
</evidence>
<proteinExistence type="predicted"/>
<accession>A0A178HP53</accession>
<dbReference type="AlphaFoldDB" id="A0A178HP53"/>
<organism evidence="1 2">
    <name type="scientific">Devosia elaeis</name>
    <dbReference type="NCBI Taxonomy" id="1770058"/>
    <lineage>
        <taxon>Bacteria</taxon>
        <taxon>Pseudomonadati</taxon>
        <taxon>Pseudomonadota</taxon>
        <taxon>Alphaproteobacteria</taxon>
        <taxon>Hyphomicrobiales</taxon>
        <taxon>Devosiaceae</taxon>
        <taxon>Devosia</taxon>
    </lineage>
</organism>
<evidence type="ECO:0000313" key="2">
    <source>
        <dbReference type="Proteomes" id="UP000078389"/>
    </source>
</evidence>
<dbReference type="Proteomes" id="UP000078389">
    <property type="component" value="Unassembled WGS sequence"/>
</dbReference>
<sequence length="71" mass="7701">MARFGKVLTAVDAIEYDAGGDLRFHFVIVAARCDWQAGDPQPGDDALEARWFTPGQIRDLDLPPASTSPPS</sequence>
<protein>
    <recommendedName>
        <fullName evidence="3">Nudix hydrolase domain-containing protein</fullName>
    </recommendedName>
</protein>
<dbReference type="EMBL" id="LVVY01000130">
    <property type="protein sequence ID" value="OAM73794.1"/>
    <property type="molecule type" value="Genomic_DNA"/>
</dbReference>
<dbReference type="SUPFAM" id="SSF55811">
    <property type="entry name" value="Nudix"/>
    <property type="match status" value="1"/>
</dbReference>
<dbReference type="STRING" id="1770058.A3840_17545"/>